<evidence type="ECO:0000313" key="1">
    <source>
        <dbReference type="EMBL" id="GAA4873731.1"/>
    </source>
</evidence>
<sequence>MSNPQLEDAFRSALIELEQEKKVQTELTTNTRSHRQMKNYLTHLEWSDKQLLTLQAAIEEILTERREYNEKAERVQTYRAKLINLARDLNMSYQELVTTMADLESLEGKKSS</sequence>
<gene>
    <name evidence="1" type="ORF">GCM10023333_03210</name>
</gene>
<evidence type="ECO:0000313" key="2">
    <source>
        <dbReference type="Proteomes" id="UP001499988"/>
    </source>
</evidence>
<comment type="caution">
    <text evidence="1">The sequence shown here is derived from an EMBL/GenBank/DDBJ whole genome shotgun (WGS) entry which is preliminary data.</text>
</comment>
<dbReference type="EMBL" id="BAABJZ010000005">
    <property type="protein sequence ID" value="GAA4873731.1"/>
    <property type="molecule type" value="Genomic_DNA"/>
</dbReference>
<keyword evidence="2" id="KW-1185">Reference proteome</keyword>
<proteinExistence type="predicted"/>
<protein>
    <submittedName>
        <fullName evidence="1">Uncharacterized protein</fullName>
    </submittedName>
</protein>
<accession>A0ABP9EFZ0</accession>
<dbReference type="RefSeq" id="WP_345332668.1">
    <property type="nucleotide sequence ID" value="NZ_BAABJZ010000005.1"/>
</dbReference>
<organism evidence="1 2">
    <name type="scientific">Ferrimonas pelagia</name>
    <dbReference type="NCBI Taxonomy" id="1177826"/>
    <lineage>
        <taxon>Bacteria</taxon>
        <taxon>Pseudomonadati</taxon>
        <taxon>Pseudomonadota</taxon>
        <taxon>Gammaproteobacteria</taxon>
        <taxon>Alteromonadales</taxon>
        <taxon>Ferrimonadaceae</taxon>
        <taxon>Ferrimonas</taxon>
    </lineage>
</organism>
<name>A0ABP9EFZ0_9GAMM</name>
<reference evidence="2" key="1">
    <citation type="journal article" date="2019" name="Int. J. Syst. Evol. Microbiol.">
        <title>The Global Catalogue of Microorganisms (GCM) 10K type strain sequencing project: providing services to taxonomists for standard genome sequencing and annotation.</title>
        <authorList>
            <consortium name="The Broad Institute Genomics Platform"/>
            <consortium name="The Broad Institute Genome Sequencing Center for Infectious Disease"/>
            <person name="Wu L."/>
            <person name="Ma J."/>
        </authorList>
    </citation>
    <scope>NUCLEOTIDE SEQUENCE [LARGE SCALE GENOMIC DNA]</scope>
    <source>
        <strain evidence="2">JCM 18401</strain>
    </source>
</reference>
<dbReference type="Proteomes" id="UP001499988">
    <property type="component" value="Unassembled WGS sequence"/>
</dbReference>